<evidence type="ECO:0000313" key="3">
    <source>
        <dbReference type="EMBL" id="MBP2397317.1"/>
    </source>
</evidence>
<dbReference type="InterPro" id="IPR011234">
    <property type="entry name" value="Fumarylacetoacetase-like_C"/>
</dbReference>
<evidence type="ECO:0000259" key="2">
    <source>
        <dbReference type="Pfam" id="PF01557"/>
    </source>
</evidence>
<accession>A0ABS4XLZ7</accession>
<dbReference type="PANTHER" id="PTHR30143:SF0">
    <property type="entry name" value="2-KETO-4-PENTENOATE HYDRATASE"/>
    <property type="match status" value="1"/>
</dbReference>
<organism evidence="3 4">
    <name type="scientific">Glutamicibacter protophormiae</name>
    <name type="common">Brevibacterium protophormiae</name>
    <dbReference type="NCBI Taxonomy" id="37930"/>
    <lineage>
        <taxon>Bacteria</taxon>
        <taxon>Bacillati</taxon>
        <taxon>Actinomycetota</taxon>
        <taxon>Actinomycetes</taxon>
        <taxon>Micrococcales</taxon>
        <taxon>Micrococcaceae</taxon>
        <taxon>Glutamicibacter</taxon>
    </lineage>
</organism>
<gene>
    <name evidence="3" type="ORF">JOF39_000398</name>
</gene>
<sequence>MIRQPANGPGREFFVLPKEDMEASNVHAVARSLRHAMRHGTPLASAGIEPLDLGLAFEIAALGRELALAEGERLAGYKIGLTAAPVRASYNYDTPVHGYLLESTLAPSGGFIDTRQLSNPMAEAEIAFIIGSPLDDPAASIQDIITATESVAPALEIIDSRWSGGAASLPMLIADNTNASAAVVGKPVGLPADIADATSLLTVGEAKHPGSTDSVLGNPLESVAWLARHLASQGSGLKPGDIVLSGSMNVPVPLGDAATAAAQITGLGTVHAAFR</sequence>
<dbReference type="Pfam" id="PF01557">
    <property type="entry name" value="FAA_hydrolase"/>
    <property type="match status" value="1"/>
</dbReference>
<comment type="caution">
    <text evidence="3">The sequence shown here is derived from an EMBL/GenBank/DDBJ whole genome shotgun (WGS) entry which is preliminary data.</text>
</comment>
<evidence type="ECO:0000256" key="1">
    <source>
        <dbReference type="ARBA" id="ARBA00023239"/>
    </source>
</evidence>
<keyword evidence="1" id="KW-0456">Lyase</keyword>
<dbReference type="PANTHER" id="PTHR30143">
    <property type="entry name" value="ACID HYDRATASE"/>
    <property type="match status" value="1"/>
</dbReference>
<dbReference type="InterPro" id="IPR050772">
    <property type="entry name" value="Hydratase-Decarb/MhpD_sf"/>
</dbReference>
<reference evidence="3 4" key="1">
    <citation type="submission" date="2021-03" db="EMBL/GenBank/DDBJ databases">
        <title>Sequencing the genomes of 1000 actinobacteria strains.</title>
        <authorList>
            <person name="Klenk H.-P."/>
        </authorList>
    </citation>
    <scope>NUCLEOTIDE SEQUENCE [LARGE SCALE GENOMIC DNA]</scope>
    <source>
        <strain evidence="3 4">DSM 20168</strain>
    </source>
</reference>
<proteinExistence type="predicted"/>
<dbReference type="Gene3D" id="3.90.850.10">
    <property type="entry name" value="Fumarylacetoacetase-like, C-terminal domain"/>
    <property type="match status" value="1"/>
</dbReference>
<evidence type="ECO:0000313" key="4">
    <source>
        <dbReference type="Proteomes" id="UP001195422"/>
    </source>
</evidence>
<dbReference type="EMBL" id="JAGIOJ010000001">
    <property type="protein sequence ID" value="MBP2397317.1"/>
    <property type="molecule type" value="Genomic_DNA"/>
</dbReference>
<keyword evidence="4" id="KW-1185">Reference proteome</keyword>
<dbReference type="InterPro" id="IPR036663">
    <property type="entry name" value="Fumarylacetoacetase_C_sf"/>
</dbReference>
<feature type="domain" description="Fumarylacetoacetase-like C-terminal" evidence="2">
    <location>
        <begin position="89"/>
        <end position="272"/>
    </location>
</feature>
<protein>
    <submittedName>
        <fullName evidence="3">2-keto-4-pentenoate hydratase</fullName>
    </submittedName>
</protein>
<dbReference type="Proteomes" id="UP001195422">
    <property type="component" value="Unassembled WGS sequence"/>
</dbReference>
<name>A0ABS4XLZ7_GLUPR</name>
<dbReference type="SUPFAM" id="SSF56529">
    <property type="entry name" value="FAH"/>
    <property type="match status" value="1"/>
</dbReference>